<evidence type="ECO:0000256" key="4">
    <source>
        <dbReference type="ARBA" id="ARBA00022741"/>
    </source>
</evidence>
<dbReference type="Gene3D" id="3.40.50.800">
    <property type="entry name" value="Anticodon-binding domain"/>
    <property type="match status" value="1"/>
</dbReference>
<name>A0A5C6BDT6_9BACT</name>
<keyword evidence="7 9" id="KW-0030">Aminoacyl-tRNA synthetase</keyword>
<gene>
    <name evidence="9 12" type="primary">hisS</name>
    <name evidence="12" type="ORF">Poly21_55630</name>
</gene>
<comment type="subcellular location">
    <subcellularLocation>
        <location evidence="9">Cytoplasm</location>
    </subcellularLocation>
</comment>
<evidence type="ECO:0000256" key="6">
    <source>
        <dbReference type="ARBA" id="ARBA00022917"/>
    </source>
</evidence>
<dbReference type="OrthoDB" id="9800814at2"/>
<evidence type="ECO:0000313" key="12">
    <source>
        <dbReference type="EMBL" id="TWU08594.1"/>
    </source>
</evidence>
<dbReference type="GO" id="GO:0006427">
    <property type="term" value="P:histidyl-tRNA aminoacylation"/>
    <property type="evidence" value="ECO:0007669"/>
    <property type="project" value="UniProtKB-UniRule"/>
</dbReference>
<feature type="binding site" evidence="10">
    <location>
        <position position="111"/>
    </location>
    <ligand>
        <name>L-histidine</name>
        <dbReference type="ChEBI" id="CHEBI:57595"/>
    </ligand>
</feature>
<comment type="caution">
    <text evidence="12">The sequence shown here is derived from an EMBL/GenBank/DDBJ whole genome shotgun (WGS) entry which is preliminary data.</text>
</comment>
<keyword evidence="9" id="KW-0963">Cytoplasm</keyword>
<dbReference type="Pfam" id="PF13393">
    <property type="entry name" value="tRNA-synt_His"/>
    <property type="match status" value="1"/>
</dbReference>
<dbReference type="InterPro" id="IPR041715">
    <property type="entry name" value="HisRS-like_core"/>
</dbReference>
<feature type="binding site" evidence="10">
    <location>
        <position position="276"/>
    </location>
    <ligand>
        <name>L-histidine</name>
        <dbReference type="ChEBI" id="CHEBI:57595"/>
    </ligand>
</feature>
<dbReference type="RefSeq" id="WP_146409983.1">
    <property type="nucleotide sequence ID" value="NZ_SJPU01000010.1"/>
</dbReference>
<dbReference type="Proteomes" id="UP000319908">
    <property type="component" value="Unassembled WGS sequence"/>
</dbReference>
<dbReference type="InterPro" id="IPR004516">
    <property type="entry name" value="HisRS/HisZ"/>
</dbReference>
<dbReference type="PANTHER" id="PTHR11476">
    <property type="entry name" value="HISTIDYL-TRNA SYNTHETASE"/>
    <property type="match status" value="1"/>
</dbReference>
<reference evidence="12 13" key="1">
    <citation type="journal article" date="2020" name="Antonie Van Leeuwenhoek">
        <title>Rhodopirellula heiligendammensis sp. nov., Rhodopirellula pilleata sp. nov., and Rhodopirellula solitaria sp. nov. isolated from natural or artificial marine surfaces in Northern Germany and California, USA, and emended description of the genus Rhodopirellula.</title>
        <authorList>
            <person name="Kallscheuer N."/>
            <person name="Wiegand S."/>
            <person name="Jogler M."/>
            <person name="Boedeker C."/>
            <person name="Peeters S.H."/>
            <person name="Rast P."/>
            <person name="Heuer A."/>
            <person name="Jetten M.S.M."/>
            <person name="Rohde M."/>
            <person name="Jogler C."/>
        </authorList>
    </citation>
    <scope>NUCLEOTIDE SEQUENCE [LARGE SCALE GENOMIC DNA]</scope>
    <source>
        <strain evidence="12 13">Poly21</strain>
    </source>
</reference>
<accession>A0A5C6BDT6</accession>
<evidence type="ECO:0000256" key="3">
    <source>
        <dbReference type="ARBA" id="ARBA00022598"/>
    </source>
</evidence>
<keyword evidence="5 9" id="KW-0067">ATP-binding</keyword>
<feature type="binding site" evidence="10">
    <location>
        <position position="129"/>
    </location>
    <ligand>
        <name>L-histidine</name>
        <dbReference type="ChEBI" id="CHEBI:57595"/>
    </ligand>
</feature>
<organism evidence="12 13">
    <name type="scientific">Allorhodopirellula heiligendammensis</name>
    <dbReference type="NCBI Taxonomy" id="2714739"/>
    <lineage>
        <taxon>Bacteria</taxon>
        <taxon>Pseudomonadati</taxon>
        <taxon>Planctomycetota</taxon>
        <taxon>Planctomycetia</taxon>
        <taxon>Pirellulales</taxon>
        <taxon>Pirellulaceae</taxon>
        <taxon>Allorhodopirellula</taxon>
    </lineage>
</organism>
<dbReference type="Pfam" id="PF03129">
    <property type="entry name" value="HGTP_anticodon"/>
    <property type="match status" value="1"/>
</dbReference>
<comment type="subunit">
    <text evidence="2 9">Homodimer.</text>
</comment>
<comment type="catalytic activity">
    <reaction evidence="8 9">
        <text>tRNA(His) + L-histidine + ATP = L-histidyl-tRNA(His) + AMP + diphosphate + H(+)</text>
        <dbReference type="Rhea" id="RHEA:17313"/>
        <dbReference type="Rhea" id="RHEA-COMP:9665"/>
        <dbReference type="Rhea" id="RHEA-COMP:9689"/>
        <dbReference type="ChEBI" id="CHEBI:15378"/>
        <dbReference type="ChEBI" id="CHEBI:30616"/>
        <dbReference type="ChEBI" id="CHEBI:33019"/>
        <dbReference type="ChEBI" id="CHEBI:57595"/>
        <dbReference type="ChEBI" id="CHEBI:78442"/>
        <dbReference type="ChEBI" id="CHEBI:78527"/>
        <dbReference type="ChEBI" id="CHEBI:456215"/>
        <dbReference type="EC" id="6.1.1.21"/>
    </reaction>
</comment>
<dbReference type="HAMAP" id="MF_00127">
    <property type="entry name" value="His_tRNA_synth"/>
    <property type="match status" value="1"/>
</dbReference>
<dbReference type="EMBL" id="SJPU01000010">
    <property type="protein sequence ID" value="TWU08594.1"/>
    <property type="molecule type" value="Genomic_DNA"/>
</dbReference>
<feature type="binding site" evidence="10">
    <location>
        <position position="125"/>
    </location>
    <ligand>
        <name>L-histidine</name>
        <dbReference type="ChEBI" id="CHEBI:57595"/>
    </ligand>
</feature>
<dbReference type="EC" id="6.1.1.21" evidence="9"/>
<dbReference type="SUPFAM" id="SSF52954">
    <property type="entry name" value="Class II aaRS ABD-related"/>
    <property type="match status" value="1"/>
</dbReference>
<evidence type="ECO:0000256" key="8">
    <source>
        <dbReference type="ARBA" id="ARBA00047639"/>
    </source>
</evidence>
<comment type="similarity">
    <text evidence="1 9">Belongs to the class-II aminoacyl-tRNA synthetase family.</text>
</comment>
<keyword evidence="4 9" id="KW-0547">Nucleotide-binding</keyword>
<dbReference type="CDD" id="cd00773">
    <property type="entry name" value="HisRS-like_core"/>
    <property type="match status" value="1"/>
</dbReference>
<evidence type="ECO:0000259" key="11">
    <source>
        <dbReference type="PROSITE" id="PS50862"/>
    </source>
</evidence>
<keyword evidence="13" id="KW-1185">Reference proteome</keyword>
<dbReference type="PANTHER" id="PTHR11476:SF7">
    <property type="entry name" value="HISTIDINE--TRNA LIGASE"/>
    <property type="match status" value="1"/>
</dbReference>
<dbReference type="GO" id="GO:0005524">
    <property type="term" value="F:ATP binding"/>
    <property type="evidence" value="ECO:0007669"/>
    <property type="project" value="UniProtKB-UniRule"/>
</dbReference>
<keyword evidence="3 9" id="KW-0436">Ligase</keyword>
<sequence length="448" mass="49193">MPLIQPRTLKGFRDYLPAAMIPRERIMETARQTFRSFGFAPIDTPTLEHLEILTGKGSEETDRQLYQFIDAGKRPVGMRFDLTVPLARFAAQHIGQLGTPFKRYQIAPVWRGENPQAGRYREFYQCDFDTIGTQSVLADIEAVTVIDALLRAIGIDAFTISINNRAILSGLLESLGLADKTTPILRSLDKLGKIGRELTAKEMVESAGITAEQSEQVLRLAECDGSADEVFAMLPSIIGDNQTAQDGATRLREIYEGAVASGVSPDRMTIDVSIARGLDYYTGVIFETTLDELPSIGSVCSGGRYDNLAGLYTKEHLPGIGASLGLDRLLAALETLQRLSSTSKPCPVFIPYFDKDHRDDYLRLATNLRRVGIGTEVYPEPRKLKAQLKYADAHGFAYAIIAGGDEWAGNRVQIKTLAEKTSQDIEYTHDAPEKLIAQLSSAGPASTL</sequence>
<dbReference type="NCBIfam" id="TIGR00442">
    <property type="entry name" value="hisS"/>
    <property type="match status" value="1"/>
</dbReference>
<feature type="binding site" evidence="10">
    <location>
        <begin position="280"/>
        <end position="281"/>
    </location>
    <ligand>
        <name>L-histidine</name>
        <dbReference type="ChEBI" id="CHEBI:57595"/>
    </ligand>
</feature>
<evidence type="ECO:0000256" key="5">
    <source>
        <dbReference type="ARBA" id="ARBA00022840"/>
    </source>
</evidence>
<dbReference type="InterPro" id="IPR015807">
    <property type="entry name" value="His-tRNA-ligase"/>
</dbReference>
<feature type="binding site" evidence="10">
    <location>
        <begin position="81"/>
        <end position="83"/>
    </location>
    <ligand>
        <name>L-histidine</name>
        <dbReference type="ChEBI" id="CHEBI:57595"/>
    </ligand>
</feature>
<dbReference type="GO" id="GO:0004821">
    <property type="term" value="F:histidine-tRNA ligase activity"/>
    <property type="evidence" value="ECO:0007669"/>
    <property type="project" value="UniProtKB-UniRule"/>
</dbReference>
<evidence type="ECO:0000256" key="9">
    <source>
        <dbReference type="HAMAP-Rule" id="MF_00127"/>
    </source>
</evidence>
<dbReference type="InterPro" id="IPR036621">
    <property type="entry name" value="Anticodon-bd_dom_sf"/>
</dbReference>
<dbReference type="InterPro" id="IPR004154">
    <property type="entry name" value="Anticodon-bd"/>
</dbReference>
<protein>
    <recommendedName>
        <fullName evidence="9">Histidine--tRNA ligase</fullName>
        <ecNumber evidence="9">6.1.1.21</ecNumber>
    </recommendedName>
    <alternativeName>
        <fullName evidence="9">Histidyl-tRNA synthetase</fullName>
        <shortName evidence="9">HisRS</shortName>
    </alternativeName>
</protein>
<keyword evidence="6 9" id="KW-0648">Protein biosynthesis</keyword>
<evidence type="ECO:0000256" key="1">
    <source>
        <dbReference type="ARBA" id="ARBA00008226"/>
    </source>
</evidence>
<evidence type="ECO:0000313" key="13">
    <source>
        <dbReference type="Proteomes" id="UP000319908"/>
    </source>
</evidence>
<dbReference type="GO" id="GO:0005737">
    <property type="term" value="C:cytoplasm"/>
    <property type="evidence" value="ECO:0007669"/>
    <property type="project" value="UniProtKB-SubCell"/>
</dbReference>
<dbReference type="AlphaFoldDB" id="A0A5C6BDT6"/>
<feature type="domain" description="Aminoacyl-transfer RNA synthetases class-II family profile" evidence="11">
    <location>
        <begin position="1"/>
        <end position="351"/>
    </location>
</feature>
<dbReference type="SUPFAM" id="SSF55681">
    <property type="entry name" value="Class II aaRS and biotin synthetases"/>
    <property type="match status" value="1"/>
</dbReference>
<dbReference type="InterPro" id="IPR045864">
    <property type="entry name" value="aa-tRNA-synth_II/BPL/LPL"/>
</dbReference>
<evidence type="ECO:0000256" key="7">
    <source>
        <dbReference type="ARBA" id="ARBA00023146"/>
    </source>
</evidence>
<dbReference type="PROSITE" id="PS50862">
    <property type="entry name" value="AA_TRNA_LIGASE_II"/>
    <property type="match status" value="1"/>
</dbReference>
<dbReference type="Gene3D" id="3.30.930.10">
    <property type="entry name" value="Bira Bifunctional Protein, Domain 2"/>
    <property type="match status" value="1"/>
</dbReference>
<proteinExistence type="inferred from homology"/>
<dbReference type="InterPro" id="IPR006195">
    <property type="entry name" value="aa-tRNA-synth_II"/>
</dbReference>
<evidence type="ECO:0000256" key="2">
    <source>
        <dbReference type="ARBA" id="ARBA00011738"/>
    </source>
</evidence>
<dbReference type="PIRSF" id="PIRSF001549">
    <property type="entry name" value="His-tRNA_synth"/>
    <property type="match status" value="1"/>
</dbReference>
<evidence type="ECO:0000256" key="10">
    <source>
        <dbReference type="PIRSR" id="PIRSR001549-1"/>
    </source>
</evidence>